<evidence type="ECO:0000313" key="1">
    <source>
        <dbReference type="EMBL" id="CAA2996815.1"/>
    </source>
</evidence>
<name>A0A8S0SYF4_OLEEU</name>
<dbReference type="AlphaFoldDB" id="A0A8S0SYF4"/>
<dbReference type="Gramene" id="OE9A028011T3">
    <property type="protein sequence ID" value="OE9A028011C3"/>
    <property type="gene ID" value="OE9A028011"/>
</dbReference>
<dbReference type="Proteomes" id="UP000594638">
    <property type="component" value="Unassembled WGS sequence"/>
</dbReference>
<comment type="caution">
    <text evidence="1">The sequence shown here is derived from an EMBL/GenBank/DDBJ whole genome shotgun (WGS) entry which is preliminary data.</text>
</comment>
<evidence type="ECO:0000313" key="2">
    <source>
        <dbReference type="Proteomes" id="UP000594638"/>
    </source>
</evidence>
<dbReference type="EMBL" id="CACTIH010005535">
    <property type="protein sequence ID" value="CAA2996815.1"/>
    <property type="molecule type" value="Genomic_DNA"/>
</dbReference>
<dbReference type="PANTHER" id="PTHR35726:SF4">
    <property type="entry name" value="GLUTAMIC ACID-RICH PROTEIN-LIKE"/>
    <property type="match status" value="1"/>
</dbReference>
<keyword evidence="2" id="KW-1185">Reference proteome</keyword>
<accession>A0A8S0SYF4</accession>
<dbReference type="Gramene" id="OE9A028011T2">
    <property type="protein sequence ID" value="OE9A028011C2"/>
    <property type="gene ID" value="OE9A028011"/>
</dbReference>
<gene>
    <name evidence="1" type="ORF">OLEA9_A028011</name>
</gene>
<proteinExistence type="predicted"/>
<organism evidence="1 2">
    <name type="scientific">Olea europaea subsp. europaea</name>
    <dbReference type="NCBI Taxonomy" id="158383"/>
    <lineage>
        <taxon>Eukaryota</taxon>
        <taxon>Viridiplantae</taxon>
        <taxon>Streptophyta</taxon>
        <taxon>Embryophyta</taxon>
        <taxon>Tracheophyta</taxon>
        <taxon>Spermatophyta</taxon>
        <taxon>Magnoliopsida</taxon>
        <taxon>eudicotyledons</taxon>
        <taxon>Gunneridae</taxon>
        <taxon>Pentapetalae</taxon>
        <taxon>asterids</taxon>
        <taxon>lamiids</taxon>
        <taxon>Lamiales</taxon>
        <taxon>Oleaceae</taxon>
        <taxon>Oleeae</taxon>
        <taxon>Olea</taxon>
    </lineage>
</organism>
<protein>
    <submittedName>
        <fullName evidence="1">Uncharacterized protein</fullName>
    </submittedName>
</protein>
<dbReference type="PANTHER" id="PTHR35726">
    <property type="entry name" value="GLUTAMIC ACID-RICH PROTEIN-LIKE"/>
    <property type="match status" value="1"/>
</dbReference>
<sequence>MSRKAVFDVSSFILFEATGDSEVDREVPAAAMDVAEDDARSCSACTNEYINQEEWGGDKVAPSNASKGCTVVHQQRKKLKIGDDDHSRGEEMEEVDSCSTTGVVNQECNGDEAALPTTRASFSAAVPKKSKKLKTCEVPNVKLLNQGDRDKLFWEACLGS</sequence>
<dbReference type="Gramene" id="OE9A028011T1">
    <property type="protein sequence ID" value="OE9A028011C1"/>
    <property type="gene ID" value="OE9A028011"/>
</dbReference>
<reference evidence="1 2" key="1">
    <citation type="submission" date="2019-12" db="EMBL/GenBank/DDBJ databases">
        <authorList>
            <person name="Alioto T."/>
            <person name="Alioto T."/>
            <person name="Gomez Garrido J."/>
        </authorList>
    </citation>
    <scope>NUCLEOTIDE SEQUENCE [LARGE SCALE GENOMIC DNA]</scope>
</reference>
<dbReference type="OrthoDB" id="1077311at2759"/>